<name>A0A1B6CAR5_9HEMI</name>
<feature type="non-terminal residue" evidence="1">
    <location>
        <position position="1"/>
    </location>
</feature>
<sequence>AITNHEFGHQTTKDEPITFDISKPLPIAYGAINPPPNLDFIEPISFKPSDATNTMKIPPEAVRLVGFGTTQRGKDLGGDVLKVMRETLETLTVPQMESIRLRGGEIVIEVDKPKDFHTISTKTTIEIPIDHGAVANGAITNHEFGHQTTKDEPITFDISKPLPIAYGAINPPPNLDFIEP</sequence>
<evidence type="ECO:0000313" key="1">
    <source>
        <dbReference type="EMBL" id="JAS10592.1"/>
    </source>
</evidence>
<proteinExistence type="predicted"/>
<protein>
    <submittedName>
        <fullName evidence="1">Uncharacterized protein</fullName>
    </submittedName>
</protein>
<organism evidence="1">
    <name type="scientific">Clastoptera arizonana</name>
    <name type="common">Arizona spittle bug</name>
    <dbReference type="NCBI Taxonomy" id="38151"/>
    <lineage>
        <taxon>Eukaryota</taxon>
        <taxon>Metazoa</taxon>
        <taxon>Ecdysozoa</taxon>
        <taxon>Arthropoda</taxon>
        <taxon>Hexapoda</taxon>
        <taxon>Insecta</taxon>
        <taxon>Pterygota</taxon>
        <taxon>Neoptera</taxon>
        <taxon>Paraneoptera</taxon>
        <taxon>Hemiptera</taxon>
        <taxon>Auchenorrhyncha</taxon>
        <taxon>Cercopoidea</taxon>
        <taxon>Clastopteridae</taxon>
        <taxon>Clastoptera</taxon>
    </lineage>
</organism>
<gene>
    <name evidence="1" type="ORF">g.10636</name>
</gene>
<feature type="non-terminal residue" evidence="1">
    <location>
        <position position="180"/>
    </location>
</feature>
<dbReference type="AlphaFoldDB" id="A0A1B6CAR5"/>
<dbReference type="EMBL" id="GEDC01026706">
    <property type="protein sequence ID" value="JAS10592.1"/>
    <property type="molecule type" value="Transcribed_RNA"/>
</dbReference>
<reference evidence="1" key="1">
    <citation type="submission" date="2015-12" db="EMBL/GenBank/DDBJ databases">
        <title>De novo transcriptome assembly of four potential Pierce s Disease insect vectors from Arizona vineyards.</title>
        <authorList>
            <person name="Tassone E.E."/>
        </authorList>
    </citation>
    <scope>NUCLEOTIDE SEQUENCE</scope>
</reference>
<accession>A0A1B6CAR5</accession>